<feature type="compositionally biased region" description="Acidic residues" evidence="1">
    <location>
        <begin position="103"/>
        <end position="120"/>
    </location>
</feature>
<dbReference type="Proteomes" id="UP001472677">
    <property type="component" value="Unassembled WGS sequence"/>
</dbReference>
<evidence type="ECO:0000313" key="2">
    <source>
        <dbReference type="EMBL" id="KAK8601189.1"/>
    </source>
</evidence>
<feature type="compositionally biased region" description="Polar residues" evidence="1">
    <location>
        <begin position="165"/>
        <end position="176"/>
    </location>
</feature>
<gene>
    <name evidence="2" type="ORF">V6N12_051031</name>
</gene>
<dbReference type="PANTHER" id="PTHR33676:SF3">
    <property type="entry name" value="COLD-REGULATED PROTEIN 27"/>
    <property type="match status" value="1"/>
</dbReference>
<organism evidence="2 3">
    <name type="scientific">Hibiscus sabdariffa</name>
    <name type="common">roselle</name>
    <dbReference type="NCBI Taxonomy" id="183260"/>
    <lineage>
        <taxon>Eukaryota</taxon>
        <taxon>Viridiplantae</taxon>
        <taxon>Streptophyta</taxon>
        <taxon>Embryophyta</taxon>
        <taxon>Tracheophyta</taxon>
        <taxon>Spermatophyta</taxon>
        <taxon>Magnoliopsida</taxon>
        <taxon>eudicotyledons</taxon>
        <taxon>Gunneridae</taxon>
        <taxon>Pentapetalae</taxon>
        <taxon>rosids</taxon>
        <taxon>malvids</taxon>
        <taxon>Malvales</taxon>
        <taxon>Malvaceae</taxon>
        <taxon>Malvoideae</taxon>
        <taxon>Hibiscus</taxon>
    </lineage>
</organism>
<reference evidence="2 3" key="1">
    <citation type="journal article" date="2024" name="G3 (Bethesda)">
        <title>Genome assembly of Hibiscus sabdariffa L. provides insights into metabolisms of medicinal natural products.</title>
        <authorList>
            <person name="Kim T."/>
        </authorList>
    </citation>
    <scope>NUCLEOTIDE SEQUENCE [LARGE SCALE GENOMIC DNA]</scope>
    <source>
        <strain evidence="2">TK-2024</strain>
        <tissue evidence="2">Old leaves</tissue>
    </source>
</reference>
<feature type="region of interest" description="Disordered" evidence="1">
    <location>
        <begin position="140"/>
        <end position="271"/>
    </location>
</feature>
<protein>
    <submittedName>
        <fullName evidence="2">Uncharacterized protein</fullName>
    </submittedName>
</protein>
<dbReference type="EMBL" id="JBBPBM010000001">
    <property type="protein sequence ID" value="KAK8601189.1"/>
    <property type="molecule type" value="Genomic_DNA"/>
</dbReference>
<feature type="region of interest" description="Disordered" evidence="1">
    <location>
        <begin position="98"/>
        <end position="120"/>
    </location>
</feature>
<accession>A0ABR2GFZ8</accession>
<proteinExistence type="predicted"/>
<feature type="compositionally biased region" description="Basic and acidic residues" evidence="1">
    <location>
        <begin position="182"/>
        <end position="214"/>
    </location>
</feature>
<sequence>MQLKVLRGGCCWKINFEIPEFQLNKRDGSHSFVASPWIQHLRSGSSSCGVLASCSLQDHASSSKEVSDQNFVDKEQGEKTSGECSPKMLKTLVTDASCNDQEPSAEENIGEPSDDSNVEENFVEPETNDNVDDEHSAEENIGELNDDGNVADSNSDSEDIDYEVSKSTSYESGFTDTENELDDKLDSKGVGDNVTREESHRHNRKGSDEVRVDSDPGNGHSDSFHSLEERRSGINVHRDTVTTSNQPSMQHQGNSPRASQPPSPSQPLPSIQTVRWMPTSTTKNSFVTQFGMEHQGNIKATVQGQANPHHQSIMLDRCPPQPLRRVLSLNHL</sequence>
<evidence type="ECO:0000313" key="3">
    <source>
        <dbReference type="Proteomes" id="UP001472677"/>
    </source>
</evidence>
<dbReference type="PANTHER" id="PTHR33676">
    <property type="entry name" value="COLD REGULATED PROTEIN 27"/>
    <property type="match status" value="1"/>
</dbReference>
<feature type="compositionally biased region" description="Polar residues" evidence="1">
    <location>
        <begin position="241"/>
        <end position="254"/>
    </location>
</feature>
<feature type="compositionally biased region" description="Basic and acidic residues" evidence="1">
    <location>
        <begin position="62"/>
        <end position="81"/>
    </location>
</feature>
<feature type="region of interest" description="Disordered" evidence="1">
    <location>
        <begin position="62"/>
        <end position="86"/>
    </location>
</feature>
<name>A0ABR2GFZ8_9ROSI</name>
<feature type="compositionally biased region" description="Basic and acidic residues" evidence="1">
    <location>
        <begin position="222"/>
        <end position="240"/>
    </location>
</feature>
<evidence type="ECO:0000256" key="1">
    <source>
        <dbReference type="SAM" id="MobiDB-lite"/>
    </source>
</evidence>
<comment type="caution">
    <text evidence="2">The sequence shown here is derived from an EMBL/GenBank/DDBJ whole genome shotgun (WGS) entry which is preliminary data.</text>
</comment>
<dbReference type="InterPro" id="IPR044678">
    <property type="entry name" value="COR27/28"/>
</dbReference>
<keyword evidence="3" id="KW-1185">Reference proteome</keyword>